<keyword evidence="1" id="KW-0119">Carbohydrate metabolism</keyword>
<dbReference type="Gene3D" id="3.20.20.150">
    <property type="entry name" value="Divalent-metal-dependent TIM barrel enzymes"/>
    <property type="match status" value="1"/>
</dbReference>
<feature type="domain" description="Xylose isomerase-like TIM barrel" evidence="2">
    <location>
        <begin position="29"/>
        <end position="175"/>
    </location>
</feature>
<organism evidence="3 4">
    <name type="scientific">Curtobacterium pusillum</name>
    <dbReference type="NCBI Taxonomy" id="69373"/>
    <lineage>
        <taxon>Bacteria</taxon>
        <taxon>Bacillati</taxon>
        <taxon>Actinomycetota</taxon>
        <taxon>Actinomycetes</taxon>
        <taxon>Micrococcales</taxon>
        <taxon>Microbacteriaceae</taxon>
        <taxon>Curtobacterium</taxon>
    </lineage>
</organism>
<dbReference type="InterPro" id="IPR050312">
    <property type="entry name" value="IolE/XylAMocC-like"/>
</dbReference>
<reference evidence="3 4" key="1">
    <citation type="submission" date="2020-05" db="EMBL/GenBank/DDBJ databases">
        <title>Genome Sequencing of Type Strains.</title>
        <authorList>
            <person name="Lemaire J.F."/>
            <person name="Inderbitzin P."/>
            <person name="Gregorio O.A."/>
            <person name="Collins S.B."/>
            <person name="Wespe N."/>
            <person name="Knight-Connoni V."/>
        </authorList>
    </citation>
    <scope>NUCLEOTIDE SEQUENCE [LARGE SCALE GENOMIC DNA]</scope>
    <source>
        <strain evidence="3 4">ATCC 19096</strain>
    </source>
</reference>
<evidence type="ECO:0000313" key="3">
    <source>
        <dbReference type="EMBL" id="NUU12669.1"/>
    </source>
</evidence>
<dbReference type="Pfam" id="PF01261">
    <property type="entry name" value="AP_endonuc_2"/>
    <property type="match status" value="1"/>
</dbReference>
<dbReference type="PANTHER" id="PTHR12110">
    <property type="entry name" value="HYDROXYPYRUVATE ISOMERASE"/>
    <property type="match status" value="1"/>
</dbReference>
<dbReference type="PANTHER" id="PTHR12110:SF53">
    <property type="entry name" value="BLR5974 PROTEIN"/>
    <property type="match status" value="1"/>
</dbReference>
<evidence type="ECO:0000256" key="1">
    <source>
        <dbReference type="ARBA" id="ARBA00023277"/>
    </source>
</evidence>
<evidence type="ECO:0000259" key="2">
    <source>
        <dbReference type="Pfam" id="PF01261"/>
    </source>
</evidence>
<protein>
    <submittedName>
        <fullName evidence="3">TIM barrel protein</fullName>
    </submittedName>
</protein>
<dbReference type="RefSeq" id="WP_175350247.1">
    <property type="nucleotide sequence ID" value="NZ_BAAAWQ010000001.1"/>
</dbReference>
<dbReference type="SUPFAM" id="SSF51658">
    <property type="entry name" value="Xylose isomerase-like"/>
    <property type="match status" value="1"/>
</dbReference>
<gene>
    <name evidence="3" type="ORF">HP507_02275</name>
</gene>
<dbReference type="Proteomes" id="UP000573001">
    <property type="component" value="Unassembled WGS sequence"/>
</dbReference>
<evidence type="ECO:0000313" key="4">
    <source>
        <dbReference type="Proteomes" id="UP000573001"/>
    </source>
</evidence>
<name>A0ABX2M529_9MICO</name>
<sequence length="342" mass="38286">MSEIKTSVSLYSLQDSYARGRLDVPGALQFVASTGATGVELISDQMITGTPFPSDETVKRWRAALEASGLAPVCNDIFINSTIYRNRTLRVDEQVELLKREVCVSKQLGFDLVRLVSDTSPEVTEATLPYAESIGVTMALEVHAGMSFTSPLTRRWIEMMRRAQSDRLGLVIDFGIFCDRVPRVSKDYFLSIGLNPQVGEKVDELYAREGDTLHAFGSGFGGEGSMFPAELSDLFRGEVDSEYSFFSTGYENTPLEVLDEYLPYVKHFHGKFYEMTDAGSEYSIDYDKILGFLDARGYDRYVSSEYEGNRFTPEGKAVHDQEQVRAHQAMLLAHIDQEVADV</sequence>
<comment type="caution">
    <text evidence="3">The sequence shown here is derived from an EMBL/GenBank/DDBJ whole genome shotgun (WGS) entry which is preliminary data.</text>
</comment>
<keyword evidence="4" id="KW-1185">Reference proteome</keyword>
<dbReference type="InterPro" id="IPR013022">
    <property type="entry name" value="Xyl_isomerase-like_TIM-brl"/>
</dbReference>
<accession>A0ABX2M529</accession>
<dbReference type="InterPro" id="IPR036237">
    <property type="entry name" value="Xyl_isomerase-like_sf"/>
</dbReference>
<proteinExistence type="predicted"/>
<dbReference type="EMBL" id="JABMCE010000048">
    <property type="protein sequence ID" value="NUU12669.1"/>
    <property type="molecule type" value="Genomic_DNA"/>
</dbReference>